<dbReference type="Proteomes" id="UP001234297">
    <property type="component" value="Chromosome 2"/>
</dbReference>
<evidence type="ECO:0000313" key="2">
    <source>
        <dbReference type="Proteomes" id="UP001234297"/>
    </source>
</evidence>
<proteinExistence type="predicted"/>
<keyword evidence="2" id="KW-1185">Reference proteome</keyword>
<evidence type="ECO:0000313" key="1">
    <source>
        <dbReference type="EMBL" id="KAJ8643132.1"/>
    </source>
</evidence>
<sequence length="165" mass="19161">MIGEKKITRGGKTIGYKTTLSFYCCKEGKEKKTCWNMHEYKLQRQNGKRKRREDLVLCKIYKRRSFEKSCEAHNEEFTSIPSITNNEMDASIDLINSMQSPTFVSNELEQILSDVGPTECLQYNNQLSESLDFSELQRFLMEDVNCNDPCISFQELISDLQLKSS</sequence>
<name>A0ACC2MBS6_PERAE</name>
<gene>
    <name evidence="1" type="ORF">MRB53_004880</name>
</gene>
<dbReference type="EMBL" id="CM056810">
    <property type="protein sequence ID" value="KAJ8643132.1"/>
    <property type="molecule type" value="Genomic_DNA"/>
</dbReference>
<organism evidence="1 2">
    <name type="scientific">Persea americana</name>
    <name type="common">Avocado</name>
    <dbReference type="NCBI Taxonomy" id="3435"/>
    <lineage>
        <taxon>Eukaryota</taxon>
        <taxon>Viridiplantae</taxon>
        <taxon>Streptophyta</taxon>
        <taxon>Embryophyta</taxon>
        <taxon>Tracheophyta</taxon>
        <taxon>Spermatophyta</taxon>
        <taxon>Magnoliopsida</taxon>
        <taxon>Magnoliidae</taxon>
        <taxon>Laurales</taxon>
        <taxon>Lauraceae</taxon>
        <taxon>Persea</taxon>
    </lineage>
</organism>
<comment type="caution">
    <text evidence="1">The sequence shown here is derived from an EMBL/GenBank/DDBJ whole genome shotgun (WGS) entry which is preliminary data.</text>
</comment>
<protein>
    <submittedName>
        <fullName evidence="1">Uncharacterized protein</fullName>
    </submittedName>
</protein>
<accession>A0ACC2MBS6</accession>
<reference evidence="1 2" key="1">
    <citation type="journal article" date="2022" name="Hortic Res">
        <title>A haplotype resolved chromosomal level avocado genome allows analysis of novel avocado genes.</title>
        <authorList>
            <person name="Nath O."/>
            <person name="Fletcher S.J."/>
            <person name="Hayward A."/>
            <person name="Shaw L.M."/>
            <person name="Masouleh A.K."/>
            <person name="Furtado A."/>
            <person name="Henry R.J."/>
            <person name="Mitter N."/>
        </authorList>
    </citation>
    <scope>NUCLEOTIDE SEQUENCE [LARGE SCALE GENOMIC DNA]</scope>
    <source>
        <strain evidence="2">cv. Hass</strain>
    </source>
</reference>